<protein>
    <recommendedName>
        <fullName evidence="3">XRE family transcriptional regulator</fullName>
    </recommendedName>
</protein>
<proteinExistence type="predicted"/>
<evidence type="ECO:0000313" key="2">
    <source>
        <dbReference type="Proteomes" id="UP000247523"/>
    </source>
</evidence>
<dbReference type="Proteomes" id="UP000247523">
    <property type="component" value="Unassembled WGS sequence"/>
</dbReference>
<comment type="caution">
    <text evidence="1">The sequence shown here is derived from an EMBL/GenBank/DDBJ whole genome shotgun (WGS) entry which is preliminary data.</text>
</comment>
<evidence type="ECO:0000313" key="1">
    <source>
        <dbReference type="EMBL" id="PXV85414.1"/>
    </source>
</evidence>
<name>A0A318EH20_9FIRM</name>
<accession>A0A318EH20</accession>
<dbReference type="RefSeq" id="WP_146212345.1">
    <property type="nucleotide sequence ID" value="NZ_QICS01000017.1"/>
</dbReference>
<reference evidence="1 2" key="1">
    <citation type="submission" date="2018-05" db="EMBL/GenBank/DDBJ databases">
        <title>Genomic Encyclopedia of Type Strains, Phase IV (KMG-IV): sequencing the most valuable type-strain genomes for metagenomic binning, comparative biology and taxonomic classification.</title>
        <authorList>
            <person name="Goeker M."/>
        </authorList>
    </citation>
    <scope>NUCLEOTIDE SEQUENCE [LARGE SCALE GENOMIC DNA]</scope>
    <source>
        <strain evidence="1 2">DSM 28816</strain>
    </source>
</reference>
<gene>
    <name evidence="1" type="ORF">C8E03_11750</name>
</gene>
<evidence type="ECO:0008006" key="3">
    <source>
        <dbReference type="Google" id="ProtNLM"/>
    </source>
</evidence>
<organism evidence="1 2">
    <name type="scientific">Lachnotalea glycerini</name>
    <dbReference type="NCBI Taxonomy" id="1763509"/>
    <lineage>
        <taxon>Bacteria</taxon>
        <taxon>Bacillati</taxon>
        <taxon>Bacillota</taxon>
        <taxon>Clostridia</taxon>
        <taxon>Lachnospirales</taxon>
        <taxon>Lachnospiraceae</taxon>
        <taxon>Lachnotalea</taxon>
    </lineage>
</organism>
<dbReference type="EMBL" id="QICS01000017">
    <property type="protein sequence ID" value="PXV85414.1"/>
    <property type="molecule type" value="Genomic_DNA"/>
</dbReference>
<dbReference type="AlphaFoldDB" id="A0A318EH20"/>
<sequence>MITINTYKAHIDINISTRKLAELTGLSKSTINNIDCGKT</sequence>